<accession>A0A6J6VBM9</accession>
<dbReference type="EMBL" id="CAEZZO010000098">
    <property type="protein sequence ID" value="CAB4769712.1"/>
    <property type="molecule type" value="Genomic_DNA"/>
</dbReference>
<evidence type="ECO:0000256" key="7">
    <source>
        <dbReference type="ARBA" id="ARBA00023235"/>
    </source>
</evidence>
<protein>
    <recommendedName>
        <fullName evidence="6">Ribose-5-phosphate isomerase B</fullName>
        <ecNumber evidence="5">5.3.1.6</ecNumber>
    </recommendedName>
    <alternativeName>
        <fullName evidence="8">Phosphoriboisomerase B</fullName>
    </alternativeName>
</protein>
<evidence type="ECO:0000313" key="9">
    <source>
        <dbReference type="EMBL" id="CAB4769712.1"/>
    </source>
</evidence>
<dbReference type="InterPro" id="IPR011860">
    <property type="entry name" value="Rib-5-P_Isoase_Actino"/>
</dbReference>
<evidence type="ECO:0000256" key="5">
    <source>
        <dbReference type="ARBA" id="ARBA00011959"/>
    </source>
</evidence>
<dbReference type="NCBIfam" id="TIGR02133">
    <property type="entry name" value="RPI_actino"/>
    <property type="match status" value="1"/>
</dbReference>
<evidence type="ECO:0000256" key="8">
    <source>
        <dbReference type="ARBA" id="ARBA00032117"/>
    </source>
</evidence>
<evidence type="ECO:0000256" key="2">
    <source>
        <dbReference type="ARBA" id="ARBA00004988"/>
    </source>
</evidence>
<dbReference type="GO" id="GO:0019316">
    <property type="term" value="P:D-allose catabolic process"/>
    <property type="evidence" value="ECO:0007669"/>
    <property type="project" value="TreeGrafter"/>
</dbReference>
<dbReference type="PIRSF" id="PIRSF005384">
    <property type="entry name" value="RpiB_LacA_B"/>
    <property type="match status" value="1"/>
</dbReference>
<dbReference type="SUPFAM" id="SSF89623">
    <property type="entry name" value="Ribose/Galactose isomerase RpiB/AlsB"/>
    <property type="match status" value="1"/>
</dbReference>
<evidence type="ECO:0000256" key="4">
    <source>
        <dbReference type="ARBA" id="ARBA00011738"/>
    </source>
</evidence>
<evidence type="ECO:0000256" key="6">
    <source>
        <dbReference type="ARBA" id="ARBA00014007"/>
    </source>
</evidence>
<organism evidence="9">
    <name type="scientific">freshwater metagenome</name>
    <dbReference type="NCBI Taxonomy" id="449393"/>
    <lineage>
        <taxon>unclassified sequences</taxon>
        <taxon>metagenomes</taxon>
        <taxon>ecological metagenomes</taxon>
    </lineage>
</organism>
<dbReference type="PANTHER" id="PTHR30345:SF0">
    <property type="entry name" value="DNA DAMAGE-REPAIR_TOLERATION PROTEIN DRT102"/>
    <property type="match status" value="1"/>
</dbReference>
<keyword evidence="7" id="KW-0413">Isomerase</keyword>
<dbReference type="AlphaFoldDB" id="A0A6J6VBM9"/>
<name>A0A6J6VBM9_9ZZZZ</name>
<dbReference type="EC" id="5.3.1.6" evidence="5"/>
<dbReference type="InterPro" id="IPR036569">
    <property type="entry name" value="RpiB_LacA_LacB_sf"/>
</dbReference>
<sequence>MKIHIGSDHAGLEFKAKIIDHLKKNGNEVIDHGPFEYDAQDDYPVFCIPTAQAVAKDPNSFGIVLGGSGNGEQMAANKVKGVRAALVWSIETAKLAREHNNANVISIGGRMHDEAFCLELVDTFLATPFSDDERHIRRITQISKYEGSN</sequence>
<comment type="catalytic activity">
    <reaction evidence="1">
        <text>aldehydo-D-ribose 5-phosphate = D-ribulose 5-phosphate</text>
        <dbReference type="Rhea" id="RHEA:14657"/>
        <dbReference type="ChEBI" id="CHEBI:58121"/>
        <dbReference type="ChEBI" id="CHEBI:58273"/>
        <dbReference type="EC" id="5.3.1.6"/>
    </reaction>
</comment>
<reference evidence="9" key="1">
    <citation type="submission" date="2020-05" db="EMBL/GenBank/DDBJ databases">
        <authorList>
            <person name="Chiriac C."/>
            <person name="Salcher M."/>
            <person name="Ghai R."/>
            <person name="Kavagutti S V."/>
        </authorList>
    </citation>
    <scope>NUCLEOTIDE SEQUENCE</scope>
</reference>
<dbReference type="GO" id="GO:0004751">
    <property type="term" value="F:ribose-5-phosphate isomerase activity"/>
    <property type="evidence" value="ECO:0007669"/>
    <property type="project" value="UniProtKB-EC"/>
</dbReference>
<comment type="subunit">
    <text evidence="4">Homodimer.</text>
</comment>
<gene>
    <name evidence="9" type="ORF">UFOPK2886_00691</name>
</gene>
<dbReference type="InterPro" id="IPR003500">
    <property type="entry name" value="RpiB_LacA_LacB"/>
</dbReference>
<dbReference type="Gene3D" id="3.40.1400.10">
    <property type="entry name" value="Sugar-phosphate isomerase, RpiB/LacA/LacB"/>
    <property type="match status" value="1"/>
</dbReference>
<evidence type="ECO:0000256" key="3">
    <source>
        <dbReference type="ARBA" id="ARBA00008754"/>
    </source>
</evidence>
<dbReference type="NCBIfam" id="TIGR00689">
    <property type="entry name" value="rpiB_lacA_lacB"/>
    <property type="match status" value="1"/>
</dbReference>
<comment type="similarity">
    <text evidence="3">Belongs to the LacAB/RpiB family.</text>
</comment>
<dbReference type="NCBIfam" id="NF004051">
    <property type="entry name" value="PRK05571.1"/>
    <property type="match status" value="1"/>
</dbReference>
<dbReference type="Pfam" id="PF02502">
    <property type="entry name" value="LacAB_rpiB"/>
    <property type="match status" value="1"/>
</dbReference>
<evidence type="ECO:0000256" key="1">
    <source>
        <dbReference type="ARBA" id="ARBA00001713"/>
    </source>
</evidence>
<comment type="pathway">
    <text evidence="2">Carbohydrate degradation; pentose phosphate pathway; D-ribose 5-phosphate from D-ribulose 5-phosphate (non-oxidative stage): step 1/1.</text>
</comment>
<dbReference type="GO" id="GO:0009052">
    <property type="term" value="P:pentose-phosphate shunt, non-oxidative branch"/>
    <property type="evidence" value="ECO:0007669"/>
    <property type="project" value="TreeGrafter"/>
</dbReference>
<dbReference type="PANTHER" id="PTHR30345">
    <property type="entry name" value="RIBOSE-5-PHOSPHATE ISOMERASE B"/>
    <property type="match status" value="1"/>
</dbReference>
<proteinExistence type="inferred from homology"/>